<comment type="caution">
    <text evidence="10">The sequence shown here is derived from an EMBL/GenBank/DDBJ whole genome shotgun (WGS) entry which is preliminary data.</text>
</comment>
<keyword evidence="5 9" id="KW-0812">Transmembrane</keyword>
<feature type="transmembrane region" description="Helical" evidence="9">
    <location>
        <begin position="20"/>
        <end position="39"/>
    </location>
</feature>
<dbReference type="Gene3D" id="1.20.1600.10">
    <property type="entry name" value="Outer membrane efflux proteins (OEP)"/>
    <property type="match status" value="1"/>
</dbReference>
<protein>
    <submittedName>
        <fullName evidence="10">TolC family protein</fullName>
    </submittedName>
</protein>
<dbReference type="PANTHER" id="PTHR30026">
    <property type="entry name" value="OUTER MEMBRANE PROTEIN TOLC"/>
    <property type="match status" value="1"/>
</dbReference>
<dbReference type="EMBL" id="VFBM01000003">
    <property type="protein sequence ID" value="TNX93002.1"/>
    <property type="molecule type" value="Genomic_DNA"/>
</dbReference>
<reference evidence="10 11" key="1">
    <citation type="submission" date="2019-06" db="EMBL/GenBank/DDBJ databases">
        <title>Genome of Acinetobacter radioresistens APH1, a phenol degrading strain.</title>
        <authorList>
            <person name="Liu Y."/>
        </authorList>
    </citation>
    <scope>NUCLEOTIDE SEQUENCE [LARGE SCALE GENOMIC DNA]</scope>
    <source>
        <strain evidence="10 11">APH1</strain>
    </source>
</reference>
<sequence>MQILRKLIFRSSDLKLVPHYFYKIGFITTFLLYTGTGFAQTFSYEQAEQYILQNSYSSQASMALQQASQLEAEATKGLGLPRIDLNVRAYTFHNEIDLPLKSVKNNLEQTLSQGVNERIDQWQGENGLPTDITDPLRNGIGQVIHGGIGLIPDTANVVLEDEVVRPTISLMMPLYTGGLTQSAKQIANIQAQRSQLDSRQQQDIQRFEIIQAYFNTQLQQELNSISRTNRDAMQNHYNNALKLERAGFISKGQRMQFEVARNNAERALQNSQANLEASRFQLQNLLKQQTVDSLNTPLFINSQQSPVLAQLMATYPEQSTLIRKMQTDTLLAEENVRAQNAAKKPSIFAFGEYSLDEQQNWIIGMAARYNLFSGIDKQKKVQAAELQRYAAGLATERTKQEIENILFKSYSELTSAQNSHRLLQQNMRAAQENLRIQELSFKEDMGTATQVIDAQNSLNILKGEMALNAYKYIISLASLLQGHGSIEQFKSYIHQPDTVYIR</sequence>
<evidence type="ECO:0000256" key="5">
    <source>
        <dbReference type="ARBA" id="ARBA00022692"/>
    </source>
</evidence>
<organism evidence="10 11">
    <name type="scientific">Acinetobacter radioresistens</name>
    <dbReference type="NCBI Taxonomy" id="40216"/>
    <lineage>
        <taxon>Bacteria</taxon>
        <taxon>Pseudomonadati</taxon>
        <taxon>Pseudomonadota</taxon>
        <taxon>Gammaproteobacteria</taxon>
        <taxon>Moraxellales</taxon>
        <taxon>Moraxellaceae</taxon>
        <taxon>Acinetobacter</taxon>
    </lineage>
</organism>
<keyword evidence="8" id="KW-0175">Coiled coil</keyword>
<dbReference type="GO" id="GO:0015562">
    <property type="term" value="F:efflux transmembrane transporter activity"/>
    <property type="evidence" value="ECO:0007669"/>
    <property type="project" value="InterPro"/>
</dbReference>
<evidence type="ECO:0000256" key="8">
    <source>
        <dbReference type="SAM" id="Coils"/>
    </source>
</evidence>
<evidence type="ECO:0000313" key="11">
    <source>
        <dbReference type="Proteomes" id="UP000314285"/>
    </source>
</evidence>
<dbReference type="AlphaFoldDB" id="A0A8H2K264"/>
<keyword evidence="7" id="KW-0998">Cell outer membrane</keyword>
<dbReference type="Pfam" id="PF02321">
    <property type="entry name" value="OEP"/>
    <property type="match status" value="1"/>
</dbReference>
<feature type="coiled-coil region" evidence="8">
    <location>
        <begin position="215"/>
        <end position="288"/>
    </location>
</feature>
<dbReference type="SUPFAM" id="SSF56954">
    <property type="entry name" value="Outer membrane efflux proteins (OEP)"/>
    <property type="match status" value="1"/>
</dbReference>
<keyword evidence="3" id="KW-0813">Transport</keyword>
<evidence type="ECO:0000313" key="10">
    <source>
        <dbReference type="EMBL" id="TNX93002.1"/>
    </source>
</evidence>
<dbReference type="RefSeq" id="WP_005027096.1">
    <property type="nucleotide sequence ID" value="NZ_CP027365.1"/>
</dbReference>
<comment type="subcellular location">
    <subcellularLocation>
        <location evidence="1">Cell outer membrane</location>
    </subcellularLocation>
</comment>
<dbReference type="GO" id="GO:0009279">
    <property type="term" value="C:cell outer membrane"/>
    <property type="evidence" value="ECO:0007669"/>
    <property type="project" value="UniProtKB-SubCell"/>
</dbReference>
<accession>A0A8H2K264</accession>
<gene>
    <name evidence="10" type="ORF">FHY67_05425</name>
</gene>
<dbReference type="PANTHER" id="PTHR30026:SF5">
    <property type="entry name" value="ABC-TYPE EFFLUX SYSTEM SECRETIN COMPONENT"/>
    <property type="match status" value="1"/>
</dbReference>
<proteinExistence type="inferred from homology"/>
<evidence type="ECO:0000256" key="3">
    <source>
        <dbReference type="ARBA" id="ARBA00022448"/>
    </source>
</evidence>
<evidence type="ECO:0000256" key="9">
    <source>
        <dbReference type="SAM" id="Phobius"/>
    </source>
</evidence>
<dbReference type="InterPro" id="IPR051906">
    <property type="entry name" value="TolC-like"/>
</dbReference>
<keyword evidence="6 9" id="KW-0472">Membrane</keyword>
<dbReference type="GO" id="GO:1990281">
    <property type="term" value="C:efflux pump complex"/>
    <property type="evidence" value="ECO:0007669"/>
    <property type="project" value="TreeGrafter"/>
</dbReference>
<evidence type="ECO:0000256" key="2">
    <source>
        <dbReference type="ARBA" id="ARBA00007613"/>
    </source>
</evidence>
<evidence type="ECO:0000256" key="6">
    <source>
        <dbReference type="ARBA" id="ARBA00023136"/>
    </source>
</evidence>
<evidence type="ECO:0000256" key="4">
    <source>
        <dbReference type="ARBA" id="ARBA00022452"/>
    </source>
</evidence>
<dbReference type="GO" id="GO:0015288">
    <property type="term" value="F:porin activity"/>
    <property type="evidence" value="ECO:0007669"/>
    <property type="project" value="TreeGrafter"/>
</dbReference>
<evidence type="ECO:0000256" key="1">
    <source>
        <dbReference type="ARBA" id="ARBA00004442"/>
    </source>
</evidence>
<dbReference type="InterPro" id="IPR003423">
    <property type="entry name" value="OMP_efflux"/>
</dbReference>
<evidence type="ECO:0000256" key="7">
    <source>
        <dbReference type="ARBA" id="ARBA00023237"/>
    </source>
</evidence>
<keyword evidence="4" id="KW-1134">Transmembrane beta strand</keyword>
<comment type="similarity">
    <text evidence="2">Belongs to the outer membrane factor (OMF) (TC 1.B.17) family.</text>
</comment>
<name>A0A8H2K264_ACIRA</name>
<keyword evidence="9" id="KW-1133">Transmembrane helix</keyword>
<dbReference type="Proteomes" id="UP000314285">
    <property type="component" value="Unassembled WGS sequence"/>
</dbReference>